<dbReference type="SUPFAM" id="SSF100950">
    <property type="entry name" value="NagB/RpiA/CoA transferase-like"/>
    <property type="match status" value="1"/>
</dbReference>
<dbReference type="GO" id="GO:0030272">
    <property type="term" value="F:5-formyltetrahydrofolate cyclo-ligase activity"/>
    <property type="evidence" value="ECO:0007669"/>
    <property type="project" value="UniProtKB-EC"/>
</dbReference>
<evidence type="ECO:0000256" key="4">
    <source>
        <dbReference type="PIRSR" id="PIRSR006806-1"/>
    </source>
</evidence>
<reference evidence="6" key="1">
    <citation type="submission" date="2021-04" db="EMBL/GenBank/DDBJ databases">
        <authorList>
            <person name="Postec A."/>
        </authorList>
    </citation>
    <scope>NUCLEOTIDE SEQUENCE</scope>
    <source>
        <strain evidence="6">F1F22</strain>
    </source>
</reference>
<keyword evidence="3 4" id="KW-0067">ATP-binding</keyword>
<dbReference type="InterPro" id="IPR002698">
    <property type="entry name" value="FTHF_cligase"/>
</dbReference>
<keyword evidence="2 4" id="KW-0547">Nucleotide-binding</keyword>
<dbReference type="InterPro" id="IPR024185">
    <property type="entry name" value="FTHF_cligase-like_sf"/>
</dbReference>
<dbReference type="InterPro" id="IPR037171">
    <property type="entry name" value="NagB/RpiA_transferase-like"/>
</dbReference>
<dbReference type="GO" id="GO:0035999">
    <property type="term" value="P:tetrahydrofolate interconversion"/>
    <property type="evidence" value="ECO:0007669"/>
    <property type="project" value="TreeGrafter"/>
</dbReference>
<protein>
    <recommendedName>
        <fullName evidence="5">5-formyltetrahydrofolate cyclo-ligase</fullName>
        <ecNumber evidence="5">6.3.3.2</ecNumber>
    </recommendedName>
</protein>
<evidence type="ECO:0000313" key="6">
    <source>
        <dbReference type="EMBL" id="URA10556.1"/>
    </source>
</evidence>
<dbReference type="Pfam" id="PF01812">
    <property type="entry name" value="5-FTHF_cyc-lig"/>
    <property type="match status" value="1"/>
</dbReference>
<dbReference type="NCBIfam" id="TIGR02727">
    <property type="entry name" value="MTHFS_bact"/>
    <property type="match status" value="1"/>
</dbReference>
<dbReference type="PANTHER" id="PTHR23407">
    <property type="entry name" value="ATPASE INHIBITOR/5-FORMYLTETRAHYDROFOLATE CYCLO-LIGASE"/>
    <property type="match status" value="1"/>
</dbReference>
<keyword evidence="5" id="KW-0460">Magnesium</keyword>
<evidence type="ECO:0000256" key="5">
    <source>
        <dbReference type="RuleBase" id="RU361279"/>
    </source>
</evidence>
<name>A0AAX3BEB3_9SPIR</name>
<keyword evidence="6" id="KW-0436">Ligase</keyword>
<dbReference type="EC" id="6.3.3.2" evidence="5"/>
<evidence type="ECO:0000256" key="1">
    <source>
        <dbReference type="ARBA" id="ARBA00010638"/>
    </source>
</evidence>
<keyword evidence="5" id="KW-0479">Metal-binding</keyword>
<dbReference type="KEGG" id="taqu:KDW03_01775"/>
<sequence>MENKAALRRFFLEKREALSQEERAALSQAIVAWLQKSLVGYTRIMAYWPIRGEVDVVPLLQWWLKEGRDLFLPRVRGRNLDVVKVKNLETDMFPGYAGIPEAMGDVVLEYPEVILVPGVAFDEEGFRLGYGAGFYDRFLSRCADCRTIGVAYRFQVVKQLPHHDTDIPVQRIVCEDGWIR</sequence>
<proteinExistence type="inferred from homology"/>
<evidence type="ECO:0000256" key="3">
    <source>
        <dbReference type="ARBA" id="ARBA00022840"/>
    </source>
</evidence>
<feature type="binding site" evidence="4">
    <location>
        <begin position="4"/>
        <end position="8"/>
    </location>
    <ligand>
        <name>ATP</name>
        <dbReference type="ChEBI" id="CHEBI:30616"/>
    </ligand>
</feature>
<feature type="binding site" evidence="4">
    <location>
        <position position="53"/>
    </location>
    <ligand>
        <name>substrate</name>
    </ligand>
</feature>
<dbReference type="GO" id="GO:0046872">
    <property type="term" value="F:metal ion binding"/>
    <property type="evidence" value="ECO:0007669"/>
    <property type="project" value="UniProtKB-KW"/>
</dbReference>
<reference evidence="6" key="2">
    <citation type="submission" date="2022-06" db="EMBL/GenBank/DDBJ databases">
        <title>Thermospira aquatica gen. nov., sp. nov.</title>
        <authorList>
            <person name="Ben Ali Gam Z."/>
            <person name="Labat M."/>
        </authorList>
    </citation>
    <scope>NUCLEOTIDE SEQUENCE</scope>
    <source>
        <strain evidence="6">F1F22</strain>
    </source>
</reference>
<gene>
    <name evidence="6" type="ORF">KDW03_01775</name>
</gene>
<dbReference type="PANTHER" id="PTHR23407:SF1">
    <property type="entry name" value="5-FORMYLTETRAHYDROFOLATE CYCLO-LIGASE"/>
    <property type="match status" value="1"/>
</dbReference>
<evidence type="ECO:0000313" key="7">
    <source>
        <dbReference type="Proteomes" id="UP001056539"/>
    </source>
</evidence>
<comment type="similarity">
    <text evidence="1 5">Belongs to the 5-formyltetrahydrofolate cyclo-ligase family.</text>
</comment>
<dbReference type="EMBL" id="CP073355">
    <property type="protein sequence ID" value="URA10556.1"/>
    <property type="molecule type" value="Genomic_DNA"/>
</dbReference>
<evidence type="ECO:0000256" key="2">
    <source>
        <dbReference type="ARBA" id="ARBA00022741"/>
    </source>
</evidence>
<comment type="cofactor">
    <cofactor evidence="5">
        <name>Mg(2+)</name>
        <dbReference type="ChEBI" id="CHEBI:18420"/>
    </cofactor>
</comment>
<dbReference type="GO" id="GO:0005524">
    <property type="term" value="F:ATP binding"/>
    <property type="evidence" value="ECO:0007669"/>
    <property type="project" value="UniProtKB-KW"/>
</dbReference>
<dbReference type="Gene3D" id="3.40.50.10420">
    <property type="entry name" value="NagB/RpiA/CoA transferase-like"/>
    <property type="match status" value="1"/>
</dbReference>
<dbReference type="Proteomes" id="UP001056539">
    <property type="component" value="Chromosome"/>
</dbReference>
<keyword evidence="7" id="KW-1185">Reference proteome</keyword>
<feature type="binding site" evidence="4">
    <location>
        <begin position="127"/>
        <end position="135"/>
    </location>
    <ligand>
        <name>ATP</name>
        <dbReference type="ChEBI" id="CHEBI:30616"/>
    </ligand>
</feature>
<comment type="catalytic activity">
    <reaction evidence="5">
        <text>(6S)-5-formyl-5,6,7,8-tetrahydrofolate + ATP = (6R)-5,10-methenyltetrahydrofolate + ADP + phosphate</text>
        <dbReference type="Rhea" id="RHEA:10488"/>
        <dbReference type="ChEBI" id="CHEBI:30616"/>
        <dbReference type="ChEBI" id="CHEBI:43474"/>
        <dbReference type="ChEBI" id="CHEBI:57455"/>
        <dbReference type="ChEBI" id="CHEBI:57457"/>
        <dbReference type="ChEBI" id="CHEBI:456216"/>
        <dbReference type="EC" id="6.3.3.2"/>
    </reaction>
</comment>
<organism evidence="6 7">
    <name type="scientific">Thermospira aquatica</name>
    <dbReference type="NCBI Taxonomy" id="2828656"/>
    <lineage>
        <taxon>Bacteria</taxon>
        <taxon>Pseudomonadati</taxon>
        <taxon>Spirochaetota</taxon>
        <taxon>Spirochaetia</taxon>
        <taxon>Brevinematales</taxon>
        <taxon>Thermospiraceae</taxon>
        <taxon>Thermospira</taxon>
    </lineage>
</organism>
<dbReference type="RefSeq" id="WP_271435681.1">
    <property type="nucleotide sequence ID" value="NZ_CP073355.1"/>
</dbReference>
<dbReference type="PIRSF" id="PIRSF006806">
    <property type="entry name" value="FTHF_cligase"/>
    <property type="match status" value="1"/>
</dbReference>
<dbReference type="GO" id="GO:0009396">
    <property type="term" value="P:folic acid-containing compound biosynthetic process"/>
    <property type="evidence" value="ECO:0007669"/>
    <property type="project" value="TreeGrafter"/>
</dbReference>
<dbReference type="AlphaFoldDB" id="A0AAX3BEB3"/>
<accession>A0AAX3BEB3</accession>